<evidence type="ECO:0000256" key="1">
    <source>
        <dbReference type="ARBA" id="ARBA00000085"/>
    </source>
</evidence>
<dbReference type="PRINTS" id="PR00344">
    <property type="entry name" value="BCTRLSENSOR"/>
</dbReference>
<evidence type="ECO:0000256" key="4">
    <source>
        <dbReference type="ARBA" id="ARBA00022553"/>
    </source>
</evidence>
<dbReference type="InterPro" id="IPR003661">
    <property type="entry name" value="HisK_dim/P_dom"/>
</dbReference>
<keyword evidence="5" id="KW-0808">Transferase</keyword>
<dbReference type="AlphaFoldDB" id="B1Y007"/>
<comment type="subcellular location">
    <subcellularLocation>
        <location evidence="2">Membrane</location>
        <topology evidence="2">Multi-pass membrane protein</topology>
    </subcellularLocation>
</comment>
<dbReference type="Gene3D" id="3.30.565.10">
    <property type="entry name" value="Histidine kinase-like ATPase, C-terminal domain"/>
    <property type="match status" value="1"/>
</dbReference>
<sequence>MMIGWSLVWVVAGSLAVLLTVEHEIDELLDDTLRASAQVMSALLSSHADALPPGLPVQGQIGSLGEERFAWQMVSHDGRVLLRSPSAPAQALHATATAGFSDTPDWRVLGVALAGRGRMLYVAQTRAERHEARLSVGLNAGLAALGVGLLAYLTLGAQIRHELLPLQRLSDRLAHHDPSQPGVSLGPAERAELQPVHAAIDELGHRLARRLAHERVFSAHAAHALRTPLAGIDAQLAVALRESPPELQPRLRRVREASTRLQRVVAALLLLFRNKAKELSREPVDLPALLARLPVAGLQVDVPDGAVFDADADLLAAALLNLLDNAQRHGAHRVVLSLPAPDCLRLHDDGPGVPAEQRDWLRQTLAGAAASAAAEPAGAPSQGQGTGLGLHLAQLVARAHGGQLHLPDVESGFAVELAWPAGDERLLG</sequence>
<protein>
    <recommendedName>
        <fullName evidence="3">histidine kinase</fullName>
        <ecNumber evidence="3">2.7.13.3</ecNumber>
    </recommendedName>
</protein>
<evidence type="ECO:0000256" key="6">
    <source>
        <dbReference type="ARBA" id="ARBA00022692"/>
    </source>
</evidence>
<evidence type="ECO:0000256" key="3">
    <source>
        <dbReference type="ARBA" id="ARBA00012438"/>
    </source>
</evidence>
<dbReference type="STRING" id="395495.Lcho_1867"/>
<dbReference type="GO" id="GO:0005886">
    <property type="term" value="C:plasma membrane"/>
    <property type="evidence" value="ECO:0007669"/>
    <property type="project" value="TreeGrafter"/>
</dbReference>
<dbReference type="Gene3D" id="1.10.287.130">
    <property type="match status" value="1"/>
</dbReference>
<keyword evidence="7" id="KW-0547">Nucleotide-binding</keyword>
<dbReference type="InterPro" id="IPR036097">
    <property type="entry name" value="HisK_dim/P_sf"/>
</dbReference>
<dbReference type="OrthoDB" id="9148518at2"/>
<dbReference type="GO" id="GO:0000155">
    <property type="term" value="F:phosphorelay sensor kinase activity"/>
    <property type="evidence" value="ECO:0007669"/>
    <property type="project" value="InterPro"/>
</dbReference>
<dbReference type="GO" id="GO:0005524">
    <property type="term" value="F:ATP binding"/>
    <property type="evidence" value="ECO:0007669"/>
    <property type="project" value="UniProtKB-KW"/>
</dbReference>
<dbReference type="PANTHER" id="PTHR45436">
    <property type="entry name" value="SENSOR HISTIDINE KINASE YKOH"/>
    <property type="match status" value="1"/>
</dbReference>
<gene>
    <name evidence="14" type="ordered locus">Lcho_1867</name>
</gene>
<keyword evidence="8 14" id="KW-0418">Kinase</keyword>
<dbReference type="KEGG" id="lch:Lcho_1867"/>
<evidence type="ECO:0000256" key="5">
    <source>
        <dbReference type="ARBA" id="ARBA00022679"/>
    </source>
</evidence>
<evidence type="ECO:0000256" key="9">
    <source>
        <dbReference type="ARBA" id="ARBA00022840"/>
    </source>
</evidence>
<evidence type="ECO:0000259" key="13">
    <source>
        <dbReference type="PROSITE" id="PS50109"/>
    </source>
</evidence>
<keyword evidence="12" id="KW-0472">Membrane</keyword>
<reference evidence="14 15" key="1">
    <citation type="submission" date="2008-03" db="EMBL/GenBank/DDBJ databases">
        <title>Complete sequence of Leptothrix cholodnii SP-6.</title>
        <authorList>
            <consortium name="US DOE Joint Genome Institute"/>
            <person name="Copeland A."/>
            <person name="Lucas S."/>
            <person name="Lapidus A."/>
            <person name="Glavina del Rio T."/>
            <person name="Dalin E."/>
            <person name="Tice H."/>
            <person name="Bruce D."/>
            <person name="Goodwin L."/>
            <person name="Pitluck S."/>
            <person name="Chertkov O."/>
            <person name="Brettin T."/>
            <person name="Detter J.C."/>
            <person name="Han C."/>
            <person name="Kuske C.R."/>
            <person name="Schmutz J."/>
            <person name="Larimer F."/>
            <person name="Land M."/>
            <person name="Hauser L."/>
            <person name="Kyrpides N."/>
            <person name="Lykidis A."/>
            <person name="Emerson D."/>
            <person name="Richardson P."/>
        </authorList>
    </citation>
    <scope>NUCLEOTIDE SEQUENCE [LARGE SCALE GENOMIC DNA]</scope>
    <source>
        <strain evidence="15">ATCC 51168 / LMG 8142 / SP-6</strain>
    </source>
</reference>
<dbReference type="SUPFAM" id="SSF55874">
    <property type="entry name" value="ATPase domain of HSP90 chaperone/DNA topoisomerase II/histidine kinase"/>
    <property type="match status" value="1"/>
</dbReference>
<keyword evidence="10" id="KW-1133">Transmembrane helix</keyword>
<organism evidence="14 15">
    <name type="scientific">Leptothrix cholodnii (strain ATCC 51168 / LMG 8142 / SP-6)</name>
    <name type="common">Leptothrix discophora (strain SP-6)</name>
    <dbReference type="NCBI Taxonomy" id="395495"/>
    <lineage>
        <taxon>Bacteria</taxon>
        <taxon>Pseudomonadati</taxon>
        <taxon>Pseudomonadota</taxon>
        <taxon>Betaproteobacteria</taxon>
        <taxon>Burkholderiales</taxon>
        <taxon>Sphaerotilaceae</taxon>
        <taxon>Leptothrix</taxon>
    </lineage>
</organism>
<dbReference type="CDD" id="cd00082">
    <property type="entry name" value="HisKA"/>
    <property type="match status" value="1"/>
</dbReference>
<keyword evidence="9" id="KW-0067">ATP-binding</keyword>
<dbReference type="SUPFAM" id="SSF47384">
    <property type="entry name" value="Homodimeric domain of signal transducing histidine kinase"/>
    <property type="match status" value="1"/>
</dbReference>
<dbReference type="InterPro" id="IPR003594">
    <property type="entry name" value="HATPase_dom"/>
</dbReference>
<accession>B1Y007</accession>
<dbReference type="Pfam" id="PF00512">
    <property type="entry name" value="HisKA"/>
    <property type="match status" value="1"/>
</dbReference>
<dbReference type="SMART" id="SM00387">
    <property type="entry name" value="HATPase_c"/>
    <property type="match status" value="1"/>
</dbReference>
<evidence type="ECO:0000256" key="10">
    <source>
        <dbReference type="ARBA" id="ARBA00022989"/>
    </source>
</evidence>
<dbReference type="PROSITE" id="PS50109">
    <property type="entry name" value="HIS_KIN"/>
    <property type="match status" value="1"/>
</dbReference>
<dbReference type="HOGENOM" id="CLU_637163_0_0_4"/>
<keyword evidence="6" id="KW-0812">Transmembrane</keyword>
<dbReference type="PANTHER" id="PTHR45436:SF14">
    <property type="entry name" value="SENSOR PROTEIN QSEC"/>
    <property type="match status" value="1"/>
</dbReference>
<comment type="catalytic activity">
    <reaction evidence="1">
        <text>ATP + protein L-histidine = ADP + protein N-phospho-L-histidine.</text>
        <dbReference type="EC" id="2.7.13.3"/>
    </reaction>
</comment>
<evidence type="ECO:0000256" key="2">
    <source>
        <dbReference type="ARBA" id="ARBA00004141"/>
    </source>
</evidence>
<dbReference type="Pfam" id="PF02518">
    <property type="entry name" value="HATPase_c"/>
    <property type="match status" value="1"/>
</dbReference>
<evidence type="ECO:0000313" key="15">
    <source>
        <dbReference type="Proteomes" id="UP000001693"/>
    </source>
</evidence>
<dbReference type="Proteomes" id="UP000001693">
    <property type="component" value="Chromosome"/>
</dbReference>
<dbReference type="EC" id="2.7.13.3" evidence="3"/>
<evidence type="ECO:0000256" key="7">
    <source>
        <dbReference type="ARBA" id="ARBA00022741"/>
    </source>
</evidence>
<evidence type="ECO:0000313" key="14">
    <source>
        <dbReference type="EMBL" id="ACB34134.1"/>
    </source>
</evidence>
<keyword evidence="15" id="KW-1185">Reference proteome</keyword>
<evidence type="ECO:0000256" key="11">
    <source>
        <dbReference type="ARBA" id="ARBA00023012"/>
    </source>
</evidence>
<keyword evidence="4" id="KW-0597">Phosphoprotein</keyword>
<dbReference type="InterPro" id="IPR005467">
    <property type="entry name" value="His_kinase_dom"/>
</dbReference>
<dbReference type="EMBL" id="CP001013">
    <property type="protein sequence ID" value="ACB34134.1"/>
    <property type="molecule type" value="Genomic_DNA"/>
</dbReference>
<evidence type="ECO:0000256" key="12">
    <source>
        <dbReference type="ARBA" id="ARBA00023136"/>
    </source>
</evidence>
<dbReference type="SMART" id="SM00388">
    <property type="entry name" value="HisKA"/>
    <property type="match status" value="1"/>
</dbReference>
<dbReference type="InterPro" id="IPR036890">
    <property type="entry name" value="HATPase_C_sf"/>
</dbReference>
<name>B1Y007_LEPCP</name>
<dbReference type="eggNOG" id="COG2205">
    <property type="taxonomic scope" value="Bacteria"/>
</dbReference>
<proteinExistence type="predicted"/>
<dbReference type="InterPro" id="IPR050428">
    <property type="entry name" value="TCS_sensor_his_kinase"/>
</dbReference>
<feature type="domain" description="Histidine kinase" evidence="13">
    <location>
        <begin position="220"/>
        <end position="423"/>
    </location>
</feature>
<keyword evidence="11" id="KW-0902">Two-component regulatory system</keyword>
<evidence type="ECO:0000256" key="8">
    <source>
        <dbReference type="ARBA" id="ARBA00022777"/>
    </source>
</evidence>
<dbReference type="InterPro" id="IPR004358">
    <property type="entry name" value="Sig_transdc_His_kin-like_C"/>
</dbReference>